<dbReference type="Proteomes" id="UP001159659">
    <property type="component" value="Unassembled WGS sequence"/>
</dbReference>
<name>A0AAV0TGM8_9STRA</name>
<sequence>MYQPPNNEVLLKARFFGARQAKRSLQEFVQKMRSLSESINSEPKPERIKVATFMNELRHGPSRQALFRKVPATMEPSTEKSDATLIGLGNAHGVCYMRGKRGHMMARCYAKLAVGAKAASKKSPNPKGGSKNQRARRTGSAPAQDGSGNAGAQ</sequence>
<proteinExistence type="predicted"/>
<gene>
    <name evidence="2" type="ORF">PFR002_LOCUS4262</name>
</gene>
<reference evidence="2" key="1">
    <citation type="submission" date="2022-12" db="EMBL/GenBank/DDBJ databases">
        <authorList>
            <person name="Webb A."/>
        </authorList>
    </citation>
    <scope>NUCLEOTIDE SEQUENCE</scope>
    <source>
        <strain evidence="2">Pf2</strain>
    </source>
</reference>
<feature type="region of interest" description="Disordered" evidence="1">
    <location>
        <begin position="115"/>
        <end position="153"/>
    </location>
</feature>
<accession>A0AAV0TGM8</accession>
<evidence type="ECO:0000256" key="1">
    <source>
        <dbReference type="SAM" id="MobiDB-lite"/>
    </source>
</evidence>
<feature type="compositionally biased region" description="Low complexity" evidence="1">
    <location>
        <begin position="116"/>
        <end position="132"/>
    </location>
</feature>
<organism evidence="2 3">
    <name type="scientific">Peronospora farinosa</name>
    <dbReference type="NCBI Taxonomy" id="134698"/>
    <lineage>
        <taxon>Eukaryota</taxon>
        <taxon>Sar</taxon>
        <taxon>Stramenopiles</taxon>
        <taxon>Oomycota</taxon>
        <taxon>Peronosporomycetes</taxon>
        <taxon>Peronosporales</taxon>
        <taxon>Peronosporaceae</taxon>
        <taxon>Peronospora</taxon>
    </lineage>
</organism>
<protein>
    <recommendedName>
        <fullName evidence="4">Gag protein</fullName>
    </recommendedName>
</protein>
<evidence type="ECO:0000313" key="3">
    <source>
        <dbReference type="Proteomes" id="UP001159659"/>
    </source>
</evidence>
<dbReference type="AlphaFoldDB" id="A0AAV0TGM8"/>
<evidence type="ECO:0008006" key="4">
    <source>
        <dbReference type="Google" id="ProtNLM"/>
    </source>
</evidence>
<dbReference type="EMBL" id="CANTFK010000661">
    <property type="protein sequence ID" value="CAI5721636.1"/>
    <property type="molecule type" value="Genomic_DNA"/>
</dbReference>
<evidence type="ECO:0000313" key="2">
    <source>
        <dbReference type="EMBL" id="CAI5721636.1"/>
    </source>
</evidence>
<comment type="caution">
    <text evidence="2">The sequence shown here is derived from an EMBL/GenBank/DDBJ whole genome shotgun (WGS) entry which is preliminary data.</text>
</comment>